<feature type="transmembrane region" description="Helical" evidence="1">
    <location>
        <begin position="177"/>
        <end position="196"/>
    </location>
</feature>
<accession>A0A0A2EVI8</accession>
<dbReference type="OrthoDB" id="1047589at2"/>
<sequence length="244" mass="27912">MMITLVYIVMLLCLLAVSAKLSLIGFKRSLVYGILLLAFSWLVMPYAITSSRNEIASYLSSHEARQYVAILVTVECAIALAFAFRQWHPTAKDPERESRWHRIKTMLATPLWWIQKYYVSLLVLPTLFFIQTQVIYALPGVDFKIPALLVGVGALLFFPFMSLLFRWALPLRAMREELVLSLSILLCLSALFSTTTEEMLFAPSKATPTPFISYLLALVVFLVFFGVGLIFELRKKYKTSKRHR</sequence>
<keyword evidence="1" id="KW-0812">Transmembrane</keyword>
<organism evidence="2 3">
    <name type="scientific">Porphyromonas cangingivalis</name>
    <dbReference type="NCBI Taxonomy" id="36874"/>
    <lineage>
        <taxon>Bacteria</taxon>
        <taxon>Pseudomonadati</taxon>
        <taxon>Bacteroidota</taxon>
        <taxon>Bacteroidia</taxon>
        <taxon>Bacteroidales</taxon>
        <taxon>Porphyromonadaceae</taxon>
        <taxon>Porphyromonas</taxon>
    </lineage>
</organism>
<dbReference type="EMBL" id="JQJD01000043">
    <property type="protein sequence ID" value="KGN80309.1"/>
    <property type="molecule type" value="Genomic_DNA"/>
</dbReference>
<keyword evidence="3" id="KW-1185">Reference proteome</keyword>
<proteinExistence type="predicted"/>
<feature type="transmembrane region" description="Helical" evidence="1">
    <location>
        <begin position="145"/>
        <end position="165"/>
    </location>
</feature>
<comment type="caution">
    <text evidence="2">The sequence shown here is derived from an EMBL/GenBank/DDBJ whole genome shotgun (WGS) entry which is preliminary data.</text>
</comment>
<dbReference type="AlphaFoldDB" id="A0A0A2EVI8"/>
<evidence type="ECO:0000313" key="2">
    <source>
        <dbReference type="EMBL" id="KGN80309.1"/>
    </source>
</evidence>
<keyword evidence="1" id="KW-1133">Transmembrane helix</keyword>
<reference evidence="2 3" key="1">
    <citation type="submission" date="2014-08" db="EMBL/GenBank/DDBJ databases">
        <title>Porphyromonas cangingivalis strain:COT-109_OH1386 Genome sequencing.</title>
        <authorList>
            <person name="Wallis C."/>
            <person name="Deusch O."/>
            <person name="O'Flynn C."/>
            <person name="Davis I."/>
            <person name="Jospin G."/>
            <person name="Darling A.E."/>
            <person name="Coil D.A."/>
            <person name="Alexiev A."/>
            <person name="Horsfall A."/>
            <person name="Kirkwood N."/>
            <person name="Harris S."/>
            <person name="Eisen J.A."/>
        </authorList>
    </citation>
    <scope>NUCLEOTIDE SEQUENCE [LARGE SCALE GENOMIC DNA]</scope>
    <source>
        <strain evidence="3">COT-109 OH1386</strain>
    </source>
</reference>
<protein>
    <submittedName>
        <fullName evidence="2">Uncharacterized protein</fullName>
    </submittedName>
</protein>
<keyword evidence="1" id="KW-0472">Membrane</keyword>
<name>A0A0A2EVI8_PORCN</name>
<dbReference type="RefSeq" id="WP_025836938.1">
    <property type="nucleotide sequence ID" value="NZ_FUWL01000003.1"/>
</dbReference>
<feature type="transmembrane region" description="Helical" evidence="1">
    <location>
        <begin position="117"/>
        <end position="139"/>
    </location>
</feature>
<evidence type="ECO:0000313" key="3">
    <source>
        <dbReference type="Proteomes" id="UP000030125"/>
    </source>
</evidence>
<feature type="transmembrane region" description="Helical" evidence="1">
    <location>
        <begin position="29"/>
        <end position="48"/>
    </location>
</feature>
<evidence type="ECO:0000256" key="1">
    <source>
        <dbReference type="SAM" id="Phobius"/>
    </source>
</evidence>
<dbReference type="Proteomes" id="UP000030125">
    <property type="component" value="Unassembled WGS sequence"/>
</dbReference>
<feature type="transmembrane region" description="Helical" evidence="1">
    <location>
        <begin position="211"/>
        <end position="233"/>
    </location>
</feature>
<gene>
    <name evidence="2" type="ORF">HQ35_06405</name>
</gene>
<dbReference type="STRING" id="36874.HQ34_01175"/>